<feature type="transmembrane region" description="Helical" evidence="5">
    <location>
        <begin position="317"/>
        <end position="340"/>
    </location>
</feature>
<gene>
    <name evidence="6" type="ORF">BN2476_930046</name>
</gene>
<name>A0A1N7STV9_9BURK</name>
<dbReference type="RefSeq" id="WP_087739383.1">
    <property type="nucleotide sequence ID" value="NZ_CYGY02000093.1"/>
</dbReference>
<evidence type="ECO:0000256" key="3">
    <source>
        <dbReference type="ARBA" id="ARBA00022989"/>
    </source>
</evidence>
<evidence type="ECO:0008006" key="8">
    <source>
        <dbReference type="Google" id="ProtNLM"/>
    </source>
</evidence>
<dbReference type="SUPFAM" id="SSF47240">
    <property type="entry name" value="Ferritin-like"/>
    <property type="match status" value="1"/>
</dbReference>
<evidence type="ECO:0000313" key="6">
    <source>
        <dbReference type="EMBL" id="SIT50748.1"/>
    </source>
</evidence>
<dbReference type="GO" id="GO:0012505">
    <property type="term" value="C:endomembrane system"/>
    <property type="evidence" value="ECO:0007669"/>
    <property type="project" value="UniProtKB-SubCell"/>
</dbReference>
<dbReference type="EMBL" id="CYGY02000093">
    <property type="protein sequence ID" value="SIT50748.1"/>
    <property type="molecule type" value="Genomic_DNA"/>
</dbReference>
<dbReference type="Proteomes" id="UP000195569">
    <property type="component" value="Unassembled WGS sequence"/>
</dbReference>
<keyword evidence="3 5" id="KW-1133">Transmembrane helix</keyword>
<feature type="transmembrane region" description="Helical" evidence="5">
    <location>
        <begin position="186"/>
        <end position="208"/>
    </location>
</feature>
<feature type="transmembrane region" description="Helical" evidence="5">
    <location>
        <begin position="288"/>
        <end position="311"/>
    </location>
</feature>
<evidence type="ECO:0000256" key="2">
    <source>
        <dbReference type="ARBA" id="ARBA00022692"/>
    </source>
</evidence>
<protein>
    <recommendedName>
        <fullName evidence="8">Rubrerythrin family protein</fullName>
    </recommendedName>
</protein>
<keyword evidence="4 5" id="KW-0472">Membrane</keyword>
<sequence>MASRHELRRYRAHLADERHSAALYETLAHVERDSDRKLVFRELATSERTHAKVWADKLKANGQRVSDRQSIKTFLIRSLVHVFGPTFVLPMLAAAEFADRNKYAGNPETARMSAEERHHASVVQALANAGKPEPARGAEIAEAESWHRGVSSGNDLRAAVLGANDGLVSNFCLIMGVAGAGTGNKAILLTALAGLIAGACSMALGEWLSVTNARELAKTQIAREADELEHTPDAEEHELRLIYRAKGLDSDEAKRVASQLMRDKDKALDALTREELGLDPAELGGNPWSAAGVSFCLFATGAIFPAMPFLWTSGVMAIAQCVALSILALAAIGVFTSLFNGRSASFSAIRQVIIGLAAAAFTFGVGRVLGVSVS</sequence>
<comment type="subcellular location">
    <subcellularLocation>
        <location evidence="1">Endomembrane system</location>
        <topology evidence="1">Multi-pass membrane protein</topology>
    </subcellularLocation>
</comment>
<reference evidence="6" key="1">
    <citation type="submission" date="2016-12" db="EMBL/GenBank/DDBJ databases">
        <authorList>
            <person name="Moulin L."/>
        </authorList>
    </citation>
    <scope>NUCLEOTIDE SEQUENCE [LARGE SCALE GENOMIC DNA]</scope>
    <source>
        <strain evidence="6">STM 7183</strain>
    </source>
</reference>
<dbReference type="GO" id="GO:0005384">
    <property type="term" value="F:manganese ion transmembrane transporter activity"/>
    <property type="evidence" value="ECO:0007669"/>
    <property type="project" value="InterPro"/>
</dbReference>
<evidence type="ECO:0000256" key="1">
    <source>
        <dbReference type="ARBA" id="ARBA00004127"/>
    </source>
</evidence>
<dbReference type="OrthoDB" id="9789677at2"/>
<proteinExistence type="predicted"/>
<keyword evidence="2 5" id="KW-0812">Transmembrane</keyword>
<feature type="transmembrane region" description="Helical" evidence="5">
    <location>
        <begin position="74"/>
        <end position="95"/>
    </location>
</feature>
<keyword evidence="7" id="KW-1185">Reference proteome</keyword>
<evidence type="ECO:0000313" key="7">
    <source>
        <dbReference type="Proteomes" id="UP000195569"/>
    </source>
</evidence>
<dbReference type="PANTHER" id="PTHR31851">
    <property type="entry name" value="FE(2+)/MN(2+) TRANSPORTER PCL1"/>
    <property type="match status" value="1"/>
</dbReference>
<dbReference type="InterPro" id="IPR009078">
    <property type="entry name" value="Ferritin-like_SF"/>
</dbReference>
<dbReference type="InterPro" id="IPR008217">
    <property type="entry name" value="Ccc1_fam"/>
</dbReference>
<organism evidence="6 7">
    <name type="scientific">Paraburkholderia piptadeniae</name>
    <dbReference type="NCBI Taxonomy" id="1701573"/>
    <lineage>
        <taxon>Bacteria</taxon>
        <taxon>Pseudomonadati</taxon>
        <taxon>Pseudomonadota</taxon>
        <taxon>Betaproteobacteria</taxon>
        <taxon>Burkholderiales</taxon>
        <taxon>Burkholderiaceae</taxon>
        <taxon>Paraburkholderia</taxon>
    </lineage>
</organism>
<dbReference type="CDD" id="cd02433">
    <property type="entry name" value="Nodulin-21_like_2"/>
    <property type="match status" value="1"/>
</dbReference>
<dbReference type="InterPro" id="IPR039376">
    <property type="entry name" value="Ferritin_CCC1_N"/>
</dbReference>
<dbReference type="CDD" id="cd01044">
    <property type="entry name" value="Ferritin_CCC1_N"/>
    <property type="match status" value="1"/>
</dbReference>
<evidence type="ECO:0000256" key="5">
    <source>
        <dbReference type="SAM" id="Phobius"/>
    </source>
</evidence>
<dbReference type="Pfam" id="PF01988">
    <property type="entry name" value="VIT1"/>
    <property type="match status" value="1"/>
</dbReference>
<comment type="caution">
    <text evidence="6">The sequence shown here is derived from an EMBL/GenBank/DDBJ whole genome shotgun (WGS) entry which is preliminary data.</text>
</comment>
<evidence type="ECO:0000256" key="4">
    <source>
        <dbReference type="ARBA" id="ARBA00023136"/>
    </source>
</evidence>
<dbReference type="AlphaFoldDB" id="A0A1N7STV9"/>
<feature type="transmembrane region" description="Helical" evidence="5">
    <location>
        <begin position="352"/>
        <end position="373"/>
    </location>
</feature>
<accession>A0A1N7STV9</accession>
<dbReference type="GO" id="GO:0030026">
    <property type="term" value="P:intracellular manganese ion homeostasis"/>
    <property type="evidence" value="ECO:0007669"/>
    <property type="project" value="InterPro"/>
</dbReference>